<dbReference type="EMBL" id="JBHSDT010000001">
    <property type="protein sequence ID" value="MFC4401732.1"/>
    <property type="molecule type" value="Genomic_DNA"/>
</dbReference>
<dbReference type="Pfam" id="PF18846">
    <property type="entry name" value="baeRF_family5"/>
    <property type="match status" value="1"/>
</dbReference>
<evidence type="ECO:0000313" key="1">
    <source>
        <dbReference type="EMBL" id="MFC4401732.1"/>
    </source>
</evidence>
<keyword evidence="2" id="KW-1185">Reference proteome</keyword>
<dbReference type="Proteomes" id="UP001595882">
    <property type="component" value="Unassembled WGS sequence"/>
</dbReference>
<proteinExistence type="predicted"/>
<dbReference type="RefSeq" id="WP_390248587.1">
    <property type="nucleotide sequence ID" value="NZ_JBHSDT010000001.1"/>
</dbReference>
<accession>A0ABV8WR75</accession>
<name>A0ABV8WR75_9BACI</name>
<reference evidence="2" key="1">
    <citation type="journal article" date="2019" name="Int. J. Syst. Evol. Microbiol.">
        <title>The Global Catalogue of Microorganisms (GCM) 10K type strain sequencing project: providing services to taxonomists for standard genome sequencing and annotation.</title>
        <authorList>
            <consortium name="The Broad Institute Genomics Platform"/>
            <consortium name="The Broad Institute Genome Sequencing Center for Infectious Disease"/>
            <person name="Wu L."/>
            <person name="Ma J."/>
        </authorList>
    </citation>
    <scope>NUCLEOTIDE SEQUENCE [LARGE SCALE GENOMIC DNA]</scope>
    <source>
        <strain evidence="2">CCUG 37865</strain>
    </source>
</reference>
<protein>
    <submittedName>
        <fullName evidence="1">VLRF1 family aeRF1-type release factor</fullName>
    </submittedName>
</protein>
<organism evidence="1 2">
    <name type="scientific">Gracilibacillus xinjiangensis</name>
    <dbReference type="NCBI Taxonomy" id="1193282"/>
    <lineage>
        <taxon>Bacteria</taxon>
        <taxon>Bacillati</taxon>
        <taxon>Bacillota</taxon>
        <taxon>Bacilli</taxon>
        <taxon>Bacillales</taxon>
        <taxon>Bacillaceae</taxon>
        <taxon>Gracilibacillus</taxon>
    </lineage>
</organism>
<comment type="caution">
    <text evidence="1">The sequence shown here is derived from an EMBL/GenBank/DDBJ whole genome shotgun (WGS) entry which is preliminary data.</text>
</comment>
<sequence length="268" mass="31303">MNIHEKIKELSNVQLGKPNRIFTMYLNTDRADPEQQGGEWKIHLKNGLRNFESYLKEDGDSDEKRNYWAVKEKVEKYMNENEQNLAKSVVIFATGDDSIWFAEKFQLPVTTEFEWDDYAHLDQLKKMYESFPKSGIILTQKAAVKVLDTELGTLKDSHTFELDLDTEDWREYSGPPRAQASTVAGGKNTQQDQFKERFDANRYRWYKTLASTLDRFAKGLNWENIYIVGDKDEVNDLKVNMNKPVTKVVNKNMLDHEEMKVIDEVVKV</sequence>
<gene>
    <name evidence="1" type="ORF">ACFOY7_01280</name>
</gene>
<dbReference type="InterPro" id="IPR040983">
    <property type="entry name" value="Bact_RF_family5"/>
</dbReference>
<evidence type="ECO:0000313" key="2">
    <source>
        <dbReference type="Proteomes" id="UP001595882"/>
    </source>
</evidence>